<protein>
    <submittedName>
        <fullName evidence="2">Uncharacterized protein</fullName>
    </submittedName>
</protein>
<feature type="transmembrane region" description="Helical" evidence="1">
    <location>
        <begin position="139"/>
        <end position="165"/>
    </location>
</feature>
<gene>
    <name evidence="2" type="ORF">H8K32_00225</name>
</gene>
<dbReference type="EMBL" id="JACOFV010000001">
    <property type="protein sequence ID" value="MBC3860512.1"/>
    <property type="molecule type" value="Genomic_DNA"/>
</dbReference>
<evidence type="ECO:0000313" key="3">
    <source>
        <dbReference type="Proteomes" id="UP000634011"/>
    </source>
</evidence>
<dbReference type="AlphaFoldDB" id="A0A923HA21"/>
<keyword evidence="1" id="KW-0812">Transmembrane</keyword>
<dbReference type="RefSeq" id="WP_186910459.1">
    <property type="nucleotide sequence ID" value="NZ_JACOFV010000001.1"/>
</dbReference>
<feature type="transmembrane region" description="Helical" evidence="1">
    <location>
        <begin position="50"/>
        <end position="74"/>
    </location>
</feature>
<keyword evidence="1" id="KW-0472">Membrane</keyword>
<proteinExistence type="predicted"/>
<name>A0A923HA21_9BURK</name>
<reference evidence="2" key="1">
    <citation type="submission" date="2020-08" db="EMBL/GenBank/DDBJ databases">
        <title>Novel species isolated from subtropical streams in China.</title>
        <authorList>
            <person name="Lu H."/>
        </authorList>
    </citation>
    <scope>NUCLEOTIDE SEQUENCE</scope>
    <source>
        <strain evidence="2">KACC 12607</strain>
    </source>
</reference>
<accession>A0A923HA21</accession>
<feature type="transmembrane region" description="Helical" evidence="1">
    <location>
        <begin position="171"/>
        <end position="190"/>
    </location>
</feature>
<evidence type="ECO:0000256" key="1">
    <source>
        <dbReference type="SAM" id="Phobius"/>
    </source>
</evidence>
<organism evidence="2 3">
    <name type="scientific">Undibacterium jejuense</name>
    <dbReference type="NCBI Taxonomy" id="1344949"/>
    <lineage>
        <taxon>Bacteria</taxon>
        <taxon>Pseudomonadati</taxon>
        <taxon>Pseudomonadota</taxon>
        <taxon>Betaproteobacteria</taxon>
        <taxon>Burkholderiales</taxon>
        <taxon>Oxalobacteraceae</taxon>
        <taxon>Undibacterium</taxon>
    </lineage>
</organism>
<dbReference type="Proteomes" id="UP000634011">
    <property type="component" value="Unassembled WGS sequence"/>
</dbReference>
<keyword evidence="1" id="KW-1133">Transmembrane helix</keyword>
<feature type="transmembrane region" description="Helical" evidence="1">
    <location>
        <begin position="21"/>
        <end position="44"/>
    </location>
</feature>
<comment type="caution">
    <text evidence="2">The sequence shown here is derived from an EMBL/GenBank/DDBJ whole genome shotgun (WGS) entry which is preliminary data.</text>
</comment>
<sequence>MHSQFSSTMRFYRDSLQKVPWLSLTGYGVLIILNGLLVSLFLPATWQRSFLRFLLTAPLILILAKDLACFPLSVGRMKAAKARGAAWPHRLCAVLPPEFLSFMRLERTMWRGLLNWVLRRQLPARPTGKPLGYLERGSYGTVIGIIFVAMFVEIPFDVLIASVIAKSPGQIRTLHLAFGLIMAYSLVWVLGDRWYVQGRRCHTLTDTSLELDLGARGFGSIPLNAIARCDRLYEPSQAWCIRNAYPSYAIRKLTPFDAPNVVLLLQPGCDVQLTLFQLTRGGDGPIFLYLDQPELLIDNIVGHDAR</sequence>
<evidence type="ECO:0000313" key="2">
    <source>
        <dbReference type="EMBL" id="MBC3860512.1"/>
    </source>
</evidence>
<keyword evidence="3" id="KW-1185">Reference proteome</keyword>